<keyword evidence="3" id="KW-1185">Reference proteome</keyword>
<name>A0ABP1PMA2_9HEXA</name>
<protein>
    <submittedName>
        <fullName evidence="2">Uncharacterized protein</fullName>
    </submittedName>
</protein>
<keyword evidence="1" id="KW-0732">Signal</keyword>
<evidence type="ECO:0000313" key="3">
    <source>
        <dbReference type="Proteomes" id="UP001642540"/>
    </source>
</evidence>
<sequence>MAKIDLVYLQFMLLLWLMIIPACVLNADVYKVINSTKNNILFVRKAPRKELKSRFPLSFQLNLEGAMSIEETLYLLYLNMENKLSSARNQLLVHPEIEWKKIVMDKIIQIFLAGCPSHGQFEINEKWDLIISHVLKDCLWSSSKLELIGENTRIHPPKEYADADTLQAFSQKDEIIDEAWWIFSFVYGYCFHHFQNSSINGERSKDPIRQQKQNPLNVPTAEEFFQLFEKDFLNDLKTRWMNAGKYGRAFGTIFGEPRHNVIKRNLRYCVTAAFIENSKDYQLLRPFETQYENSRTGTYI</sequence>
<organism evidence="2 3">
    <name type="scientific">Orchesella dallaii</name>
    <dbReference type="NCBI Taxonomy" id="48710"/>
    <lineage>
        <taxon>Eukaryota</taxon>
        <taxon>Metazoa</taxon>
        <taxon>Ecdysozoa</taxon>
        <taxon>Arthropoda</taxon>
        <taxon>Hexapoda</taxon>
        <taxon>Collembola</taxon>
        <taxon>Entomobryomorpha</taxon>
        <taxon>Entomobryoidea</taxon>
        <taxon>Orchesellidae</taxon>
        <taxon>Orchesellinae</taxon>
        <taxon>Orchesella</taxon>
    </lineage>
</organism>
<dbReference type="Proteomes" id="UP001642540">
    <property type="component" value="Unassembled WGS sequence"/>
</dbReference>
<dbReference type="EMBL" id="CAXLJM020000004">
    <property type="protein sequence ID" value="CAL8071162.1"/>
    <property type="molecule type" value="Genomic_DNA"/>
</dbReference>
<comment type="caution">
    <text evidence="2">The sequence shown here is derived from an EMBL/GenBank/DDBJ whole genome shotgun (WGS) entry which is preliminary data.</text>
</comment>
<evidence type="ECO:0000313" key="2">
    <source>
        <dbReference type="EMBL" id="CAL8071162.1"/>
    </source>
</evidence>
<accession>A0ABP1PMA2</accession>
<proteinExistence type="predicted"/>
<feature type="chain" id="PRO_5047278756" evidence="1">
    <location>
        <begin position="27"/>
        <end position="300"/>
    </location>
</feature>
<gene>
    <name evidence="2" type="ORF">ODALV1_LOCUS1586</name>
</gene>
<evidence type="ECO:0000256" key="1">
    <source>
        <dbReference type="SAM" id="SignalP"/>
    </source>
</evidence>
<reference evidence="2 3" key="1">
    <citation type="submission" date="2024-08" db="EMBL/GenBank/DDBJ databases">
        <authorList>
            <person name="Cucini C."/>
            <person name="Frati F."/>
        </authorList>
    </citation>
    <scope>NUCLEOTIDE SEQUENCE [LARGE SCALE GENOMIC DNA]</scope>
</reference>
<feature type="signal peptide" evidence="1">
    <location>
        <begin position="1"/>
        <end position="26"/>
    </location>
</feature>